<accession>A0A5C3ETC9</accession>
<dbReference type="GO" id="GO:0050660">
    <property type="term" value="F:flavin adenine dinucleotide binding"/>
    <property type="evidence" value="ECO:0007669"/>
    <property type="project" value="InterPro"/>
</dbReference>
<dbReference type="GO" id="GO:0050661">
    <property type="term" value="F:NADP binding"/>
    <property type="evidence" value="ECO:0007669"/>
    <property type="project" value="InterPro"/>
</dbReference>
<proteinExistence type="inferred from homology"/>
<dbReference type="EMBL" id="OOIP01000001">
    <property type="protein sequence ID" value="SPO34786.1"/>
    <property type="molecule type" value="Genomic_DNA"/>
</dbReference>
<dbReference type="InterPro" id="IPR036188">
    <property type="entry name" value="FAD/NAD-bd_sf"/>
</dbReference>
<evidence type="ECO:0000313" key="6">
    <source>
        <dbReference type="EMBL" id="SPO34786.1"/>
    </source>
</evidence>
<dbReference type="GO" id="GO:0004499">
    <property type="term" value="F:N,N-dimethylaniline monooxygenase activity"/>
    <property type="evidence" value="ECO:0007669"/>
    <property type="project" value="InterPro"/>
</dbReference>
<dbReference type="InterPro" id="IPR020946">
    <property type="entry name" value="Flavin_mOase-like"/>
</dbReference>
<dbReference type="InterPro" id="IPR050346">
    <property type="entry name" value="FMO-like"/>
</dbReference>
<protein>
    <submittedName>
        <fullName evidence="6">Related to FMO1 - flavin-containing monooxygenase</fullName>
    </submittedName>
</protein>
<feature type="region of interest" description="Disordered" evidence="5">
    <location>
        <begin position="486"/>
        <end position="505"/>
    </location>
</feature>
<evidence type="ECO:0000256" key="2">
    <source>
        <dbReference type="ARBA" id="ARBA00022630"/>
    </source>
</evidence>
<dbReference type="Gene3D" id="3.50.50.60">
    <property type="entry name" value="FAD/NAD(P)-binding domain"/>
    <property type="match status" value="2"/>
</dbReference>
<dbReference type="PRINTS" id="PR00419">
    <property type="entry name" value="ADXRDTASE"/>
</dbReference>
<evidence type="ECO:0000256" key="4">
    <source>
        <dbReference type="ARBA" id="ARBA00023002"/>
    </source>
</evidence>
<evidence type="ECO:0000256" key="5">
    <source>
        <dbReference type="SAM" id="MobiDB-lite"/>
    </source>
</evidence>
<sequence>MSISASISAASRQARVAIIGAGPSGLAMASELLHLAPGLTPVLFERRPKVGGVWTYDPSPGTCDFRFDRRGRAHPVWAGRGKDGDADGTFCPPGPMYDGLRTNLPCDLMAYRDAPFDPSTPLFPQRREVEEYIDRFAEAKRLLPLIRFETAVTSVQRVKHQAGQPWGRGSVWRVRSRPIHGGDLVTEEFDYIVSASGRCNMPSVPYIDGLWHFRGQLLHSAWYRQPHAFRGKKVLVIGNSSSGSDIARELVGHVVRSFDGSQQWIEQANAQPPQTGVTVLQSYEDVQKPPPLDFDPRDQDSPAWAKRIRVVPKIQRVEPAEDGKDNGRIVLEDGQVLDDVDAIVFGTGYAYDLPYLSQEQEPFASAPLIPPPPPASTPAPASLQTYLSEHQSGKAYDPPFRTAPFLTNLDDWSLFYQADPSFALLGAPIRIVPLPFTNAQSRIVAAFWAGLLAHRFQYGLPRLNPDIPTTEPDHWRRWLDDTVPPYTEQKEECGGRKNKTSDLGYPGDTAYQDGLSDLLPAELRTRGQDEDRAVEAFSGVDGPVEAARAEDEMVPTQATDEGWRKVATFRNQRRQTTKRLRRQLLGY</sequence>
<comment type="similarity">
    <text evidence="1">Belongs to the FMO family.</text>
</comment>
<keyword evidence="3" id="KW-0274">FAD</keyword>
<gene>
    <name evidence="6" type="ORF">PSFLO_00257</name>
</gene>
<evidence type="ECO:0000256" key="1">
    <source>
        <dbReference type="ARBA" id="ARBA00009183"/>
    </source>
</evidence>
<dbReference type="PANTHER" id="PTHR23023">
    <property type="entry name" value="DIMETHYLANILINE MONOOXYGENASE"/>
    <property type="match status" value="1"/>
</dbReference>
<dbReference type="AlphaFoldDB" id="A0A5C3ETC9"/>
<dbReference type="Pfam" id="PF00743">
    <property type="entry name" value="FMO-like"/>
    <property type="match status" value="1"/>
</dbReference>
<dbReference type="SUPFAM" id="SSF51905">
    <property type="entry name" value="FAD/NAD(P)-binding domain"/>
    <property type="match status" value="1"/>
</dbReference>
<dbReference type="Proteomes" id="UP000323386">
    <property type="component" value="Unassembled WGS sequence"/>
</dbReference>
<keyword evidence="7" id="KW-1185">Reference proteome</keyword>
<evidence type="ECO:0000256" key="3">
    <source>
        <dbReference type="ARBA" id="ARBA00022827"/>
    </source>
</evidence>
<evidence type="ECO:0000313" key="7">
    <source>
        <dbReference type="Proteomes" id="UP000323386"/>
    </source>
</evidence>
<dbReference type="Pfam" id="PF13450">
    <property type="entry name" value="NAD_binding_8"/>
    <property type="match status" value="1"/>
</dbReference>
<reference evidence="6 7" key="1">
    <citation type="submission" date="2018-03" db="EMBL/GenBank/DDBJ databases">
        <authorList>
            <person name="Guldener U."/>
        </authorList>
    </citation>
    <scope>NUCLEOTIDE SEQUENCE [LARGE SCALE GENOMIC DNA]</scope>
    <source>
        <strain evidence="6 7">DAOM196992</strain>
    </source>
</reference>
<keyword evidence="6" id="KW-0503">Monooxygenase</keyword>
<organism evidence="6 7">
    <name type="scientific">Pseudozyma flocculosa</name>
    <dbReference type="NCBI Taxonomy" id="84751"/>
    <lineage>
        <taxon>Eukaryota</taxon>
        <taxon>Fungi</taxon>
        <taxon>Dikarya</taxon>
        <taxon>Basidiomycota</taxon>
        <taxon>Ustilaginomycotina</taxon>
        <taxon>Ustilaginomycetes</taxon>
        <taxon>Ustilaginales</taxon>
        <taxon>Ustilaginaceae</taxon>
        <taxon>Pseudozyma</taxon>
    </lineage>
</organism>
<keyword evidence="4" id="KW-0560">Oxidoreductase</keyword>
<keyword evidence="2" id="KW-0285">Flavoprotein</keyword>
<dbReference type="OrthoDB" id="66881at2759"/>
<name>A0A5C3ETC9_9BASI</name>